<dbReference type="PANTHER" id="PTHR46383:SF1">
    <property type="entry name" value="ASPARTATE AMINOTRANSFERASE"/>
    <property type="match status" value="1"/>
</dbReference>
<dbReference type="SUPFAM" id="SSF53383">
    <property type="entry name" value="PLP-dependent transferases"/>
    <property type="match status" value="1"/>
</dbReference>
<evidence type="ECO:0000256" key="1">
    <source>
        <dbReference type="ARBA" id="ARBA00001933"/>
    </source>
</evidence>
<evidence type="ECO:0000256" key="2">
    <source>
        <dbReference type="ARBA" id="ARBA00007441"/>
    </source>
</evidence>
<dbReference type="Gene3D" id="3.40.640.10">
    <property type="entry name" value="Type I PLP-dependent aspartate aminotransferase-like (Major domain)"/>
    <property type="match status" value="1"/>
</dbReference>
<comment type="cofactor">
    <cofactor evidence="1">
        <name>pyridoxal 5'-phosphate</name>
        <dbReference type="ChEBI" id="CHEBI:597326"/>
    </cofactor>
</comment>
<accession>A0A382EM98</accession>
<evidence type="ECO:0000256" key="3">
    <source>
        <dbReference type="ARBA" id="ARBA00022576"/>
    </source>
</evidence>
<dbReference type="GO" id="GO:0030170">
    <property type="term" value="F:pyridoxal phosphate binding"/>
    <property type="evidence" value="ECO:0007669"/>
    <property type="project" value="InterPro"/>
</dbReference>
<dbReference type="GO" id="GO:0008483">
    <property type="term" value="F:transaminase activity"/>
    <property type="evidence" value="ECO:0007669"/>
    <property type="project" value="UniProtKB-KW"/>
</dbReference>
<evidence type="ECO:0000313" key="7">
    <source>
        <dbReference type="EMBL" id="SVB51840.1"/>
    </source>
</evidence>
<gene>
    <name evidence="7" type="ORF">METZ01_LOCUS204694</name>
</gene>
<dbReference type="PANTHER" id="PTHR46383">
    <property type="entry name" value="ASPARTATE AMINOTRANSFERASE"/>
    <property type="match status" value="1"/>
</dbReference>
<sequence length="422" mass="48073">MDNSGNLSKKVKMFKRKPSPIKEIMNYSDPQHIRKFGINPEDLISFAGGWSNHNAPENLRKAYEHMLSDPERFHLSGGYSTSIGDREFRNAICKFEKHLYDIDLNEKQIAVGLGSTQLTNDLFTVLLDPGDTILLLDPSYCNYPAQLVNGIPDIEILRFSVIDEEKWEFNADKKIEEFSDYILKNKPKVVMLVSPDNPTSKILSHEFVQATLNAVKEIGAYLIVDFAYKELVYDGVFPKYFSWSPSENFISLRTNSKWCRSLGRRIGWVEAPEFIVEAMEFVQSSTILSPDKLHQMAFGKFINDSIEDGSLDVYLQNTRKLYKNAAEKTAELIRKYLDFPIIEPDGGLYIFMDVKTNSAKFVENILTKTGVLFIPGWGFGRTGTNAVRLSFGPLVGEIDKIEQGIIKIAKYLNETRPFLKIN</sequence>
<dbReference type="GO" id="GO:0006520">
    <property type="term" value="P:amino acid metabolic process"/>
    <property type="evidence" value="ECO:0007669"/>
    <property type="project" value="InterPro"/>
</dbReference>
<dbReference type="EMBL" id="UINC01045275">
    <property type="protein sequence ID" value="SVB51840.1"/>
    <property type="molecule type" value="Genomic_DNA"/>
</dbReference>
<keyword evidence="3" id="KW-0032">Aminotransferase</keyword>
<keyword evidence="5" id="KW-0663">Pyridoxal phosphate</keyword>
<dbReference type="CDD" id="cd00609">
    <property type="entry name" value="AAT_like"/>
    <property type="match status" value="1"/>
</dbReference>
<comment type="similarity">
    <text evidence="2">Belongs to the class-I pyridoxal-phosphate-dependent aminotransferase family.</text>
</comment>
<dbReference type="InterPro" id="IPR015424">
    <property type="entry name" value="PyrdxlP-dep_Trfase"/>
</dbReference>
<protein>
    <recommendedName>
        <fullName evidence="6">Aminotransferase class I/classII large domain-containing protein</fullName>
    </recommendedName>
</protein>
<dbReference type="Gene3D" id="3.90.1150.10">
    <property type="entry name" value="Aspartate Aminotransferase, domain 1"/>
    <property type="match status" value="1"/>
</dbReference>
<dbReference type="Pfam" id="PF00155">
    <property type="entry name" value="Aminotran_1_2"/>
    <property type="match status" value="1"/>
</dbReference>
<feature type="domain" description="Aminotransferase class I/classII large" evidence="6">
    <location>
        <begin position="55"/>
        <end position="391"/>
    </location>
</feature>
<dbReference type="InterPro" id="IPR004839">
    <property type="entry name" value="Aminotransferase_I/II_large"/>
</dbReference>
<keyword evidence="4" id="KW-0808">Transferase</keyword>
<name>A0A382EM98_9ZZZZ</name>
<dbReference type="InterPro" id="IPR015422">
    <property type="entry name" value="PyrdxlP-dep_Trfase_small"/>
</dbReference>
<evidence type="ECO:0000256" key="4">
    <source>
        <dbReference type="ARBA" id="ARBA00022679"/>
    </source>
</evidence>
<reference evidence="7" key="1">
    <citation type="submission" date="2018-05" db="EMBL/GenBank/DDBJ databases">
        <authorList>
            <person name="Lanie J.A."/>
            <person name="Ng W.-L."/>
            <person name="Kazmierczak K.M."/>
            <person name="Andrzejewski T.M."/>
            <person name="Davidsen T.M."/>
            <person name="Wayne K.J."/>
            <person name="Tettelin H."/>
            <person name="Glass J.I."/>
            <person name="Rusch D."/>
            <person name="Podicherti R."/>
            <person name="Tsui H.-C.T."/>
            <person name="Winkler M.E."/>
        </authorList>
    </citation>
    <scope>NUCLEOTIDE SEQUENCE</scope>
</reference>
<organism evidence="7">
    <name type="scientific">marine metagenome</name>
    <dbReference type="NCBI Taxonomy" id="408172"/>
    <lineage>
        <taxon>unclassified sequences</taxon>
        <taxon>metagenomes</taxon>
        <taxon>ecological metagenomes</taxon>
    </lineage>
</organism>
<dbReference type="AlphaFoldDB" id="A0A382EM98"/>
<proteinExistence type="inferred from homology"/>
<dbReference type="InterPro" id="IPR050596">
    <property type="entry name" value="AspAT/PAT-like"/>
</dbReference>
<dbReference type="InterPro" id="IPR015421">
    <property type="entry name" value="PyrdxlP-dep_Trfase_major"/>
</dbReference>
<evidence type="ECO:0000256" key="5">
    <source>
        <dbReference type="ARBA" id="ARBA00022898"/>
    </source>
</evidence>
<evidence type="ECO:0000259" key="6">
    <source>
        <dbReference type="Pfam" id="PF00155"/>
    </source>
</evidence>